<accession>A0AAD7MD97</accession>
<evidence type="ECO:0000256" key="1">
    <source>
        <dbReference type="SAM" id="MobiDB-lite"/>
    </source>
</evidence>
<feature type="region of interest" description="Disordered" evidence="1">
    <location>
        <begin position="172"/>
        <end position="209"/>
    </location>
</feature>
<proteinExistence type="predicted"/>
<feature type="compositionally biased region" description="Low complexity" evidence="1">
    <location>
        <begin position="39"/>
        <end position="55"/>
    </location>
</feature>
<feature type="region of interest" description="Disordered" evidence="1">
    <location>
        <begin position="264"/>
        <end position="295"/>
    </location>
</feature>
<dbReference type="Proteomes" id="UP001215598">
    <property type="component" value="Unassembled WGS sequence"/>
</dbReference>
<name>A0AAD7MD97_9AGAR</name>
<sequence>MEPDDDDFPIALDPRNFDGNLEPVPPPSQQASMSHGPGAALRSSASSGSAHPMSAFPSDVPMDDPGDASPVQLAFCNLADSTEESVAADTQALAAYMWSIPEDLRAPFLQRMATVAQGVMAELGVAGEAKFRIHLPEGQAHEQHQQVVGAVRYGERGGNAENRDVGDDTFMEGDNPGAQVVEGGGTGVPETERCEMGKGSTPKPRKKKLVRDEHRLGTQDTGRRRGSCVLQGNVVVDIHGDSGALLVAEWVGLEEVAGVWNSGGLVPERGWSEEESPFPPARRMGGRDREWNPPT</sequence>
<keyword evidence="3" id="KW-1185">Reference proteome</keyword>
<evidence type="ECO:0000313" key="2">
    <source>
        <dbReference type="EMBL" id="KAJ7711392.1"/>
    </source>
</evidence>
<gene>
    <name evidence="2" type="ORF">B0H16DRAFT_1480373</name>
</gene>
<dbReference type="EMBL" id="JARKIB010000397">
    <property type="protein sequence ID" value="KAJ7711392.1"/>
    <property type="molecule type" value="Genomic_DNA"/>
</dbReference>
<comment type="caution">
    <text evidence="2">The sequence shown here is derived from an EMBL/GenBank/DDBJ whole genome shotgun (WGS) entry which is preliminary data.</text>
</comment>
<dbReference type="AlphaFoldDB" id="A0AAD7MD97"/>
<organism evidence="2 3">
    <name type="scientific">Mycena metata</name>
    <dbReference type="NCBI Taxonomy" id="1033252"/>
    <lineage>
        <taxon>Eukaryota</taxon>
        <taxon>Fungi</taxon>
        <taxon>Dikarya</taxon>
        <taxon>Basidiomycota</taxon>
        <taxon>Agaricomycotina</taxon>
        <taxon>Agaricomycetes</taxon>
        <taxon>Agaricomycetidae</taxon>
        <taxon>Agaricales</taxon>
        <taxon>Marasmiineae</taxon>
        <taxon>Mycenaceae</taxon>
        <taxon>Mycena</taxon>
    </lineage>
</organism>
<reference evidence="2" key="1">
    <citation type="submission" date="2023-03" db="EMBL/GenBank/DDBJ databases">
        <title>Massive genome expansion in bonnet fungi (Mycena s.s.) driven by repeated elements and novel gene families across ecological guilds.</title>
        <authorList>
            <consortium name="Lawrence Berkeley National Laboratory"/>
            <person name="Harder C.B."/>
            <person name="Miyauchi S."/>
            <person name="Viragh M."/>
            <person name="Kuo A."/>
            <person name="Thoen E."/>
            <person name="Andreopoulos B."/>
            <person name="Lu D."/>
            <person name="Skrede I."/>
            <person name="Drula E."/>
            <person name="Henrissat B."/>
            <person name="Morin E."/>
            <person name="Kohler A."/>
            <person name="Barry K."/>
            <person name="LaButti K."/>
            <person name="Morin E."/>
            <person name="Salamov A."/>
            <person name="Lipzen A."/>
            <person name="Mereny Z."/>
            <person name="Hegedus B."/>
            <person name="Baldrian P."/>
            <person name="Stursova M."/>
            <person name="Weitz H."/>
            <person name="Taylor A."/>
            <person name="Grigoriev I.V."/>
            <person name="Nagy L.G."/>
            <person name="Martin F."/>
            <person name="Kauserud H."/>
        </authorList>
    </citation>
    <scope>NUCLEOTIDE SEQUENCE</scope>
    <source>
        <strain evidence="2">CBHHK182m</strain>
    </source>
</reference>
<evidence type="ECO:0000313" key="3">
    <source>
        <dbReference type="Proteomes" id="UP001215598"/>
    </source>
</evidence>
<feature type="compositionally biased region" description="Basic and acidic residues" evidence="1">
    <location>
        <begin position="285"/>
        <end position="295"/>
    </location>
</feature>
<protein>
    <submittedName>
        <fullName evidence="2">Uncharacterized protein</fullName>
    </submittedName>
</protein>
<feature type="region of interest" description="Disordered" evidence="1">
    <location>
        <begin position="1"/>
        <end position="68"/>
    </location>
</feature>